<proteinExistence type="predicted"/>
<dbReference type="AlphaFoldDB" id="A0A383AM99"/>
<protein>
    <submittedName>
        <fullName evidence="1">Uncharacterized protein</fullName>
    </submittedName>
</protein>
<sequence length="43" mass="4620">MAKKHSGLTTSDLHHPKGILVESTASMFVMSQSISTATASFHF</sequence>
<gene>
    <name evidence="1" type="ORF">METZ01_LOCUS461811</name>
</gene>
<organism evidence="1">
    <name type="scientific">marine metagenome</name>
    <dbReference type="NCBI Taxonomy" id="408172"/>
    <lineage>
        <taxon>unclassified sequences</taxon>
        <taxon>metagenomes</taxon>
        <taxon>ecological metagenomes</taxon>
    </lineage>
</organism>
<name>A0A383AM99_9ZZZZ</name>
<reference evidence="1" key="1">
    <citation type="submission" date="2018-05" db="EMBL/GenBank/DDBJ databases">
        <authorList>
            <person name="Lanie J.A."/>
            <person name="Ng W.-L."/>
            <person name="Kazmierczak K.M."/>
            <person name="Andrzejewski T.M."/>
            <person name="Davidsen T.M."/>
            <person name="Wayne K.J."/>
            <person name="Tettelin H."/>
            <person name="Glass J.I."/>
            <person name="Rusch D."/>
            <person name="Podicherti R."/>
            <person name="Tsui H.-C.T."/>
            <person name="Winkler M.E."/>
        </authorList>
    </citation>
    <scope>NUCLEOTIDE SEQUENCE</scope>
</reference>
<feature type="non-terminal residue" evidence="1">
    <location>
        <position position="43"/>
    </location>
</feature>
<evidence type="ECO:0000313" key="1">
    <source>
        <dbReference type="EMBL" id="SVE08957.1"/>
    </source>
</evidence>
<accession>A0A383AM99</accession>
<dbReference type="EMBL" id="UINC01193368">
    <property type="protein sequence ID" value="SVE08957.1"/>
    <property type="molecule type" value="Genomic_DNA"/>
</dbReference>